<dbReference type="EMBL" id="JABFAI010000119">
    <property type="protein sequence ID" value="KAF4954359.1"/>
    <property type="molecule type" value="Genomic_DNA"/>
</dbReference>
<sequence>MKNSNSSKAAVTQHTNAFAQKVFSEKSPTRVKCSLSEYARSKATDDPETCPEWYALNKPEHHEAFQRLMIAAIDDVDMVYGIPAALAKLANHHKWTPRHIIVDEAARLNENTTFMLQPQTPPIMLTITGYRKFLENLFEDWNSALDAPENPVLPMRTSKQTTICVGGLAQDLPLPAENQGTDTVLDEWRKVHAPVYFEMTLDYENGTVLWTWKDKRNRGFHPEYVGLTDGKTEITIRIQLLNQYESKERIRIK</sequence>
<evidence type="ECO:0000313" key="2">
    <source>
        <dbReference type="Proteomes" id="UP000604273"/>
    </source>
</evidence>
<dbReference type="OrthoDB" id="5101763at2759"/>
<accession>A0A8H4TAN6</accession>
<evidence type="ECO:0000313" key="1">
    <source>
        <dbReference type="EMBL" id="KAF4954359.1"/>
    </source>
</evidence>
<organism evidence="1 2">
    <name type="scientific">Fusarium gaditjirri</name>
    <dbReference type="NCBI Taxonomy" id="282569"/>
    <lineage>
        <taxon>Eukaryota</taxon>
        <taxon>Fungi</taxon>
        <taxon>Dikarya</taxon>
        <taxon>Ascomycota</taxon>
        <taxon>Pezizomycotina</taxon>
        <taxon>Sordariomycetes</taxon>
        <taxon>Hypocreomycetidae</taxon>
        <taxon>Hypocreales</taxon>
        <taxon>Nectriaceae</taxon>
        <taxon>Fusarium</taxon>
        <taxon>Fusarium nisikadoi species complex</taxon>
    </lineage>
</organism>
<name>A0A8H4TAN6_9HYPO</name>
<protein>
    <submittedName>
        <fullName evidence="1">Uncharacterized protein</fullName>
    </submittedName>
</protein>
<comment type="caution">
    <text evidence="1">The sequence shown here is derived from an EMBL/GenBank/DDBJ whole genome shotgun (WGS) entry which is preliminary data.</text>
</comment>
<proteinExistence type="predicted"/>
<gene>
    <name evidence="1" type="ORF">FGADI_5299</name>
</gene>
<reference evidence="1" key="2">
    <citation type="submission" date="2020-05" db="EMBL/GenBank/DDBJ databases">
        <authorList>
            <person name="Kim H.-S."/>
            <person name="Proctor R.H."/>
            <person name="Brown D.W."/>
        </authorList>
    </citation>
    <scope>NUCLEOTIDE SEQUENCE</scope>
    <source>
        <strain evidence="1">NRRL 45417</strain>
    </source>
</reference>
<reference evidence="1" key="1">
    <citation type="journal article" date="2020" name="BMC Genomics">
        <title>Correction to: Identification and distribution of gene clusters required for synthesis of sphingolipid metabolism inhibitors in diverse species of the filamentous fungus Fusarium.</title>
        <authorList>
            <person name="Kim H.S."/>
            <person name="Lohmar J.M."/>
            <person name="Busman M."/>
            <person name="Brown D.W."/>
            <person name="Naumann T.A."/>
            <person name="Divon H.H."/>
            <person name="Lysoe E."/>
            <person name="Uhlig S."/>
            <person name="Proctor R.H."/>
        </authorList>
    </citation>
    <scope>NUCLEOTIDE SEQUENCE</scope>
    <source>
        <strain evidence="1">NRRL 45417</strain>
    </source>
</reference>
<dbReference type="AlphaFoldDB" id="A0A8H4TAN6"/>
<keyword evidence="2" id="KW-1185">Reference proteome</keyword>
<dbReference type="Proteomes" id="UP000604273">
    <property type="component" value="Unassembled WGS sequence"/>
</dbReference>